<comment type="caution">
    <text evidence="2">The sequence shown here is derived from an EMBL/GenBank/DDBJ whole genome shotgun (WGS) entry which is preliminary data.</text>
</comment>
<name>A0A919AK78_9ACTN</name>
<feature type="compositionally biased region" description="Low complexity" evidence="1">
    <location>
        <begin position="65"/>
        <end position="76"/>
    </location>
</feature>
<dbReference type="AlphaFoldDB" id="A0A919AK78"/>
<reference evidence="2" key="2">
    <citation type="submission" date="2020-09" db="EMBL/GenBank/DDBJ databases">
        <authorList>
            <person name="Sun Q."/>
            <person name="Ohkuma M."/>
        </authorList>
    </citation>
    <scope>NUCLEOTIDE SEQUENCE</scope>
    <source>
        <strain evidence="2">JCM 4477</strain>
    </source>
</reference>
<evidence type="ECO:0000313" key="2">
    <source>
        <dbReference type="EMBL" id="GHF13384.1"/>
    </source>
</evidence>
<gene>
    <name evidence="2" type="ORF">GCM10018772_43220</name>
</gene>
<feature type="region of interest" description="Disordered" evidence="1">
    <location>
        <begin position="52"/>
        <end position="76"/>
    </location>
</feature>
<sequence>MPDPETSTTSRLTRSATGLAATVGALSRGSGCLRPVRTAAFVRSYECFAPRDTGKSTKRPAVSNDTGTPDGPLGTGAWPEGSVWSKRGAAAGVAVGAGARRRWCPVLPALAAARSAAADGRRRPRSVTVVVDGGRRRPRSAAWASAVAGTLLVCRAFTSRTRIARSTRPFLFAKGKTLT</sequence>
<evidence type="ECO:0000256" key="1">
    <source>
        <dbReference type="SAM" id="MobiDB-lite"/>
    </source>
</evidence>
<evidence type="ECO:0000313" key="3">
    <source>
        <dbReference type="Proteomes" id="UP000630718"/>
    </source>
</evidence>
<dbReference type="Proteomes" id="UP000630718">
    <property type="component" value="Unassembled WGS sequence"/>
</dbReference>
<protein>
    <submittedName>
        <fullName evidence="2">Uncharacterized protein</fullName>
    </submittedName>
</protein>
<keyword evidence="3" id="KW-1185">Reference proteome</keyword>
<organism evidence="2 3">
    <name type="scientific">Streptomyces fumanus</name>
    <dbReference type="NCBI Taxonomy" id="67302"/>
    <lineage>
        <taxon>Bacteria</taxon>
        <taxon>Bacillati</taxon>
        <taxon>Actinomycetota</taxon>
        <taxon>Actinomycetes</taxon>
        <taxon>Kitasatosporales</taxon>
        <taxon>Streptomycetaceae</taxon>
        <taxon>Streptomyces</taxon>
    </lineage>
</organism>
<reference evidence="2" key="1">
    <citation type="journal article" date="2014" name="Int. J. Syst. Evol. Microbiol.">
        <title>Complete genome sequence of Corynebacterium casei LMG S-19264T (=DSM 44701T), isolated from a smear-ripened cheese.</title>
        <authorList>
            <consortium name="US DOE Joint Genome Institute (JGI-PGF)"/>
            <person name="Walter F."/>
            <person name="Albersmeier A."/>
            <person name="Kalinowski J."/>
            <person name="Ruckert C."/>
        </authorList>
    </citation>
    <scope>NUCLEOTIDE SEQUENCE</scope>
    <source>
        <strain evidence="2">JCM 4477</strain>
    </source>
</reference>
<accession>A0A919AK78</accession>
<dbReference type="EMBL" id="BNBI01000009">
    <property type="protein sequence ID" value="GHF13384.1"/>
    <property type="molecule type" value="Genomic_DNA"/>
</dbReference>
<proteinExistence type="predicted"/>